<dbReference type="PANTHER" id="PTHR11552:SF147">
    <property type="entry name" value="CHOLINE DEHYDROGENASE, MITOCHONDRIAL"/>
    <property type="match status" value="1"/>
</dbReference>
<dbReference type="InterPro" id="IPR007867">
    <property type="entry name" value="GMC_OxRtase_C"/>
</dbReference>
<dbReference type="SUPFAM" id="SSF51905">
    <property type="entry name" value="FAD/NAD(P)-binding domain"/>
    <property type="match status" value="1"/>
</dbReference>
<dbReference type="Gene3D" id="3.30.560.10">
    <property type="entry name" value="Glucose Oxidase, domain 3"/>
    <property type="match status" value="1"/>
</dbReference>
<comment type="similarity">
    <text evidence="2">Belongs to the GMC oxidoreductase family.</text>
</comment>
<gene>
    <name evidence="6" type="ORF">QVH07_07880</name>
</gene>
<dbReference type="InterPro" id="IPR000172">
    <property type="entry name" value="GMC_OxRdtase_N"/>
</dbReference>
<name>A0ABT7YC09_9BACT</name>
<dbReference type="EMBL" id="JAUEPH010000003">
    <property type="protein sequence ID" value="MDN3204064.1"/>
    <property type="molecule type" value="Genomic_DNA"/>
</dbReference>
<evidence type="ECO:0000313" key="7">
    <source>
        <dbReference type="Proteomes" id="UP001171916"/>
    </source>
</evidence>
<comment type="caution">
    <text evidence="6">The sequence shown here is derived from an EMBL/GenBank/DDBJ whole genome shotgun (WGS) entry which is preliminary data.</text>
</comment>
<organism evidence="6 7">
    <name type="scientific">Algoriphagus sediminis</name>
    <dbReference type="NCBI Taxonomy" id="3057113"/>
    <lineage>
        <taxon>Bacteria</taxon>
        <taxon>Pseudomonadati</taxon>
        <taxon>Bacteroidota</taxon>
        <taxon>Cytophagia</taxon>
        <taxon>Cytophagales</taxon>
        <taxon>Cyclobacteriaceae</taxon>
        <taxon>Algoriphagus</taxon>
    </lineage>
</organism>
<dbReference type="Gene3D" id="3.50.50.60">
    <property type="entry name" value="FAD/NAD(P)-binding domain"/>
    <property type="match status" value="1"/>
</dbReference>
<protein>
    <submittedName>
        <fullName evidence="6">GMC family oxidoreductase N-terminal domain-containing protein</fullName>
    </submittedName>
</protein>
<evidence type="ECO:0000256" key="1">
    <source>
        <dbReference type="ARBA" id="ARBA00001974"/>
    </source>
</evidence>
<dbReference type="Pfam" id="PF05199">
    <property type="entry name" value="GMC_oxred_C"/>
    <property type="match status" value="1"/>
</dbReference>
<dbReference type="PROSITE" id="PS51257">
    <property type="entry name" value="PROKAR_LIPOPROTEIN"/>
    <property type="match status" value="1"/>
</dbReference>
<keyword evidence="7" id="KW-1185">Reference proteome</keyword>
<proteinExistence type="inferred from homology"/>
<evidence type="ECO:0000313" key="6">
    <source>
        <dbReference type="EMBL" id="MDN3204064.1"/>
    </source>
</evidence>
<dbReference type="SUPFAM" id="SSF54373">
    <property type="entry name" value="FAD-linked reductases, C-terminal domain"/>
    <property type="match status" value="1"/>
</dbReference>
<dbReference type="PIRSF" id="PIRSF000137">
    <property type="entry name" value="Alcohol_oxidase"/>
    <property type="match status" value="1"/>
</dbReference>
<sequence length="533" mass="58919">MPKYDYIIVGAGSAGCVLANRLSADPANSVLLLEAGGPDKKLEIKIPGGYPKLHKSEVDWGFWSEPQEHLDGRRLYLPRGKTLGGSSSTNAMAYVRGNRKDYDHWAELGNKGWDYNSLLPYFKKSEHNENFQDEFHGQNGPLNITFLKEQRTPFGNAFVKACEEVGIPKTGDYNGESQLGASLLQFSMKNGFRHSTATAFLKPIISRPNLEVRTHAQVSKILIKNDAAEGVEYFTKKGKEKVYATKEVILSAGSFQSPQLLMLSGIGDPNELEYVGIQTKKALPGVGKNLQDHLFFPCTAASKQQNGLNHELSLFNQLIGTIQILTTRKGALTAGPLEATAFFDTRGGNEVDFQLHFVPLQTGEDYSLDFYDIDTFPRRDGFTILPSLIQPKSVGFLKLQSKDPRATPLIQPNFLSHPDDWKTMIRGTRITIDVLRSDAFGPYRERVLSPLDESDEGIIQHIKKSVETIYHPVGTCKMGQDEMAVVDDELRVQGIGKLRVIDASIMPRIVSGNTNAASIMIGEKGADLILKGS</sequence>
<dbReference type="PROSITE" id="PS00624">
    <property type="entry name" value="GMC_OXRED_2"/>
    <property type="match status" value="1"/>
</dbReference>
<dbReference type="InterPro" id="IPR012132">
    <property type="entry name" value="GMC_OxRdtase"/>
</dbReference>
<reference evidence="6" key="1">
    <citation type="submission" date="2023-06" db="EMBL/GenBank/DDBJ databases">
        <title>Robiginitalea aurantiacus sp. nov. and Algoriphagus sediminis sp. nov., isolated from coastal sediment.</title>
        <authorList>
            <person name="Zhou Z.Y."/>
            <person name="An J."/>
            <person name="Jia Y.W."/>
            <person name="Du Z.J."/>
        </authorList>
    </citation>
    <scope>NUCLEOTIDE SEQUENCE</scope>
    <source>
        <strain evidence="6">C2-7</strain>
    </source>
</reference>
<keyword evidence="3" id="KW-0285">Flavoprotein</keyword>
<dbReference type="Proteomes" id="UP001171916">
    <property type="component" value="Unassembled WGS sequence"/>
</dbReference>
<feature type="domain" description="Glucose-methanol-choline oxidoreductase N-terminal" evidence="5">
    <location>
        <begin position="253"/>
        <end position="267"/>
    </location>
</feature>
<evidence type="ECO:0000256" key="4">
    <source>
        <dbReference type="ARBA" id="ARBA00022827"/>
    </source>
</evidence>
<evidence type="ECO:0000256" key="2">
    <source>
        <dbReference type="ARBA" id="ARBA00010790"/>
    </source>
</evidence>
<dbReference type="PANTHER" id="PTHR11552">
    <property type="entry name" value="GLUCOSE-METHANOL-CHOLINE GMC OXIDOREDUCTASE"/>
    <property type="match status" value="1"/>
</dbReference>
<dbReference type="Pfam" id="PF00732">
    <property type="entry name" value="GMC_oxred_N"/>
    <property type="match status" value="1"/>
</dbReference>
<dbReference type="InterPro" id="IPR036188">
    <property type="entry name" value="FAD/NAD-bd_sf"/>
</dbReference>
<comment type="cofactor">
    <cofactor evidence="1">
        <name>FAD</name>
        <dbReference type="ChEBI" id="CHEBI:57692"/>
    </cofactor>
</comment>
<evidence type="ECO:0000256" key="3">
    <source>
        <dbReference type="ARBA" id="ARBA00022630"/>
    </source>
</evidence>
<accession>A0ABT7YC09</accession>
<evidence type="ECO:0000259" key="5">
    <source>
        <dbReference type="PROSITE" id="PS00624"/>
    </source>
</evidence>
<dbReference type="RefSeq" id="WP_289999618.1">
    <property type="nucleotide sequence ID" value="NZ_JAUEPH010000003.1"/>
</dbReference>
<keyword evidence="4" id="KW-0274">FAD</keyword>